<dbReference type="PANTHER" id="PTHR46401">
    <property type="entry name" value="GLYCOSYLTRANSFERASE WBBK-RELATED"/>
    <property type="match status" value="1"/>
</dbReference>
<accession>A0A5P1PNQ9</accession>
<dbReference type="AlphaFoldDB" id="A0A5P1PNQ9"/>
<dbReference type="Pfam" id="PF00534">
    <property type="entry name" value="Glycos_transf_1"/>
    <property type="match status" value="1"/>
</dbReference>
<dbReference type="InterPro" id="IPR001296">
    <property type="entry name" value="Glyco_trans_1"/>
</dbReference>
<dbReference type="SUPFAM" id="SSF53756">
    <property type="entry name" value="UDP-Glycosyltransferase/glycogen phosphorylase"/>
    <property type="match status" value="1"/>
</dbReference>
<dbReference type="PANTHER" id="PTHR46401:SF2">
    <property type="entry name" value="GLYCOSYLTRANSFERASE WBBK-RELATED"/>
    <property type="match status" value="1"/>
</dbReference>
<dbReference type="GO" id="GO:0016757">
    <property type="term" value="F:glycosyltransferase activity"/>
    <property type="evidence" value="ECO:0007669"/>
    <property type="project" value="InterPro"/>
</dbReference>
<sequence length="379" mass="43194">MAFLRFITMNVIFITRPTVFSGPGGDTIQLLKTKEYLEKLGVRVDIADSSDVSFEEYDLAHFFNLRNPQDILVNVRKAKEANIPIVLSTIWGSYLECDQKARVGVQRWVANTFKESTVEYLKTTARILFNRNFHKGTLEYLCKGHYGAQREIASSTHVLLPNSPTELERVKKDMSLPEKAGLSVANAVDLRVFDYDSVNTSKYEKYKGCLLSAARIEIRKCQLELIKACNELPYKLVIVGKPSPNSVEYYEECRRVAGNNVVFIEHVSQEELAALYKVCKAHALISWMETPGLSSLEAAVMKSNLLITNRGDTEYYFQNYAEYCEPGDVESIRKGIVRVMESEFNEDMRNRVIDNFTWEHTAQQTLDGYKLAKTLNKGD</sequence>
<proteinExistence type="predicted"/>
<gene>
    <name evidence="3" type="primary">wffU</name>
</gene>
<dbReference type="CDD" id="cd03801">
    <property type="entry name" value="GT4_PimA-like"/>
    <property type="match status" value="1"/>
</dbReference>
<organism evidence="3">
    <name type="scientific">Vibrio parahaemolyticus</name>
    <dbReference type="NCBI Taxonomy" id="670"/>
    <lineage>
        <taxon>Bacteria</taxon>
        <taxon>Pseudomonadati</taxon>
        <taxon>Pseudomonadota</taxon>
        <taxon>Gammaproteobacteria</taxon>
        <taxon>Vibrionales</taxon>
        <taxon>Vibrionaceae</taxon>
        <taxon>Vibrio</taxon>
    </lineage>
</organism>
<feature type="domain" description="Glycosyl transferase family 1" evidence="2">
    <location>
        <begin position="208"/>
        <end position="355"/>
    </location>
</feature>
<dbReference type="EMBL" id="MK473658">
    <property type="protein sequence ID" value="QEQ70851.1"/>
    <property type="molecule type" value="Genomic_DNA"/>
</dbReference>
<name>A0A5P1PNQ9_VIBPH</name>
<evidence type="ECO:0000313" key="3">
    <source>
        <dbReference type="EMBL" id="QEQ70851.1"/>
    </source>
</evidence>
<keyword evidence="1 3" id="KW-0808">Transferase</keyword>
<evidence type="ECO:0000259" key="2">
    <source>
        <dbReference type="Pfam" id="PF00534"/>
    </source>
</evidence>
<protein>
    <submittedName>
        <fullName evidence="3">Glycosyl transferase</fullName>
    </submittedName>
</protein>
<dbReference type="GO" id="GO:0009103">
    <property type="term" value="P:lipopolysaccharide biosynthetic process"/>
    <property type="evidence" value="ECO:0007669"/>
    <property type="project" value="TreeGrafter"/>
</dbReference>
<dbReference type="Gene3D" id="3.40.50.2000">
    <property type="entry name" value="Glycogen Phosphorylase B"/>
    <property type="match status" value="1"/>
</dbReference>
<evidence type="ECO:0000256" key="1">
    <source>
        <dbReference type="ARBA" id="ARBA00022679"/>
    </source>
</evidence>
<reference evidence="3" key="1">
    <citation type="journal article" date="2019" name="Int. J. Food Microbiol.">
        <title>Developing a novel molecular serotyping system based on capsular polysaccharide synthesis gene clusters of Vibrio parahaemolyticus.</title>
        <authorList>
            <person name="Pang Y."/>
            <person name="Guo X."/>
            <person name="Tian X."/>
            <person name="Liu F."/>
            <person name="Wang L."/>
            <person name="Wu J."/>
            <person name="Zhang S."/>
            <person name="Li S."/>
            <person name="Liu B."/>
        </authorList>
    </citation>
    <scope>NUCLEOTIDE SEQUENCE</scope>
    <source>
        <strain evidence="3">G3590</strain>
    </source>
</reference>